<evidence type="ECO:0000256" key="1">
    <source>
        <dbReference type="SAM" id="Phobius"/>
    </source>
</evidence>
<sequence>MCSSFFWDKKTAPAPQGENLYGALKLQRGQHTGTKSNLEFNFRSIGGNPAHIGSQQNHSDSTVSVVFVRAVVSIVGSIVVAFISSWFSAKFLSRIALQTFDPSTLLASENSLLVLLVGFAERSICSSRLVPPQLGFQSFGSSFLRALKFCRQLQTALSMLKLYAISVFSDGYLVVRMHHLVNRTVV</sequence>
<comment type="caution">
    <text evidence="2">The sequence shown here is derived from an EMBL/GenBank/DDBJ whole genome shotgun (WGS) entry which is preliminary data.</text>
</comment>
<keyword evidence="1" id="KW-1133">Transmembrane helix</keyword>
<keyword evidence="1" id="KW-0472">Membrane</keyword>
<accession>A0ABQ5ILZ3</accession>
<name>A0ABQ5ILZ3_9ASTR</name>
<gene>
    <name evidence="2" type="ORF">Tco_1111109</name>
</gene>
<evidence type="ECO:0000313" key="3">
    <source>
        <dbReference type="Proteomes" id="UP001151760"/>
    </source>
</evidence>
<dbReference type="EMBL" id="BQNB010020897">
    <property type="protein sequence ID" value="GJU00771.1"/>
    <property type="molecule type" value="Genomic_DNA"/>
</dbReference>
<reference evidence="2" key="1">
    <citation type="journal article" date="2022" name="Int. J. Mol. Sci.">
        <title>Draft Genome of Tanacetum Coccineum: Genomic Comparison of Closely Related Tanacetum-Family Plants.</title>
        <authorList>
            <person name="Yamashiro T."/>
            <person name="Shiraishi A."/>
            <person name="Nakayama K."/>
            <person name="Satake H."/>
        </authorList>
    </citation>
    <scope>NUCLEOTIDE SEQUENCE</scope>
</reference>
<organism evidence="2 3">
    <name type="scientific">Tanacetum coccineum</name>
    <dbReference type="NCBI Taxonomy" id="301880"/>
    <lineage>
        <taxon>Eukaryota</taxon>
        <taxon>Viridiplantae</taxon>
        <taxon>Streptophyta</taxon>
        <taxon>Embryophyta</taxon>
        <taxon>Tracheophyta</taxon>
        <taxon>Spermatophyta</taxon>
        <taxon>Magnoliopsida</taxon>
        <taxon>eudicotyledons</taxon>
        <taxon>Gunneridae</taxon>
        <taxon>Pentapetalae</taxon>
        <taxon>asterids</taxon>
        <taxon>campanulids</taxon>
        <taxon>Asterales</taxon>
        <taxon>Asteraceae</taxon>
        <taxon>Asteroideae</taxon>
        <taxon>Anthemideae</taxon>
        <taxon>Anthemidinae</taxon>
        <taxon>Tanacetum</taxon>
    </lineage>
</organism>
<keyword evidence="1" id="KW-0812">Transmembrane</keyword>
<dbReference type="Proteomes" id="UP001151760">
    <property type="component" value="Unassembled WGS sequence"/>
</dbReference>
<protein>
    <submittedName>
        <fullName evidence="2">Uncharacterized protein</fullName>
    </submittedName>
</protein>
<evidence type="ECO:0000313" key="2">
    <source>
        <dbReference type="EMBL" id="GJU00771.1"/>
    </source>
</evidence>
<keyword evidence="3" id="KW-1185">Reference proteome</keyword>
<reference evidence="2" key="2">
    <citation type="submission" date="2022-01" db="EMBL/GenBank/DDBJ databases">
        <authorList>
            <person name="Yamashiro T."/>
            <person name="Shiraishi A."/>
            <person name="Satake H."/>
            <person name="Nakayama K."/>
        </authorList>
    </citation>
    <scope>NUCLEOTIDE SEQUENCE</scope>
</reference>
<feature type="transmembrane region" description="Helical" evidence="1">
    <location>
        <begin position="66"/>
        <end position="87"/>
    </location>
</feature>
<proteinExistence type="predicted"/>